<dbReference type="RefSeq" id="WP_107674632.1">
    <property type="nucleotide sequence ID" value="NZ_PZKE01000026.1"/>
</dbReference>
<dbReference type="Pfam" id="PF12787">
    <property type="entry name" value="EcsC"/>
    <property type="match status" value="1"/>
</dbReference>
<dbReference type="GO" id="GO:0006508">
    <property type="term" value="P:proteolysis"/>
    <property type="evidence" value="ECO:0007669"/>
    <property type="project" value="UniProtKB-KW"/>
</dbReference>
<name>A0A2T4J4I5_FUSBL</name>
<dbReference type="AlphaFoldDB" id="A0A2T4J4I5"/>
<dbReference type="EMBL" id="PZKE01000026">
    <property type="protein sequence ID" value="PTE12820.1"/>
    <property type="molecule type" value="Genomic_DNA"/>
</dbReference>
<keyword evidence="1" id="KW-0378">Hydrolase</keyword>
<comment type="caution">
    <text evidence="1">The sequence shown here is derived from an EMBL/GenBank/DDBJ whole genome shotgun (WGS) entry which is preliminary data.</text>
</comment>
<dbReference type="GO" id="GO:0008233">
    <property type="term" value="F:peptidase activity"/>
    <property type="evidence" value="ECO:0007669"/>
    <property type="project" value="UniProtKB-KW"/>
</dbReference>
<keyword evidence="1" id="KW-0645">Protease</keyword>
<proteinExistence type="predicted"/>
<gene>
    <name evidence="1" type="ORF">C5F44_16415</name>
</gene>
<dbReference type="PANTHER" id="PTHR41260">
    <property type="entry name" value="PROTEIN ECSC"/>
    <property type="match status" value="1"/>
</dbReference>
<accession>A0A2T4J4I5</accession>
<dbReference type="Proteomes" id="UP000241362">
    <property type="component" value="Unassembled WGS sequence"/>
</dbReference>
<dbReference type="InterPro" id="IPR024787">
    <property type="entry name" value="EcsC"/>
</dbReference>
<organism evidence="1 2">
    <name type="scientific">Fuscovulum blasticum DSM 2131</name>
    <dbReference type="NCBI Taxonomy" id="1188250"/>
    <lineage>
        <taxon>Bacteria</taxon>
        <taxon>Pseudomonadati</taxon>
        <taxon>Pseudomonadota</taxon>
        <taxon>Alphaproteobacteria</taxon>
        <taxon>Rhodobacterales</taxon>
        <taxon>Paracoccaceae</taxon>
        <taxon>Pseudogemmobacter</taxon>
    </lineage>
</organism>
<protein>
    <submittedName>
        <fullName evidence="1">Staphylolytic protease PREPROENZYME LASA</fullName>
    </submittedName>
</protein>
<reference evidence="1 2" key="1">
    <citation type="submission" date="2018-03" db="EMBL/GenBank/DDBJ databases">
        <title>Rhodobacter blasticus.</title>
        <authorList>
            <person name="Meyer T.E."/>
            <person name="Miller S."/>
            <person name="Lodha T."/>
            <person name="Gandham S."/>
            <person name="Chintalapati S."/>
            <person name="Chintalapati V.R."/>
        </authorList>
    </citation>
    <scope>NUCLEOTIDE SEQUENCE [LARGE SCALE GENOMIC DNA]</scope>
    <source>
        <strain evidence="1 2">DSM 2131</strain>
    </source>
</reference>
<evidence type="ECO:0000313" key="2">
    <source>
        <dbReference type="Proteomes" id="UP000241362"/>
    </source>
</evidence>
<keyword evidence="2" id="KW-1185">Reference proteome</keyword>
<evidence type="ECO:0000313" key="1">
    <source>
        <dbReference type="EMBL" id="PTE12820.1"/>
    </source>
</evidence>
<sequence length="256" mass="26401">MDQTLPALPVLLPPDPETEIADLARRWKRANGPVMALVNRFGGAVEGQFALLPAALRARIEEITARALETSYGLSAGGSRLPDPKGRATLAAAMVTGAAGGAGGIATALAELPLTITVILHAIRREAVAAGYDPDDPWIKAEALRSFGSGSPVAADDGIDTSFLSARLTLTGPALQKLIATVAPKLAAALGQKLAAQAVPVLGAISGAALNAAFLSYYRETAAIRFALLRLAEQHGAEPVLTAFEKATAAPRITRN</sequence>
<dbReference type="PANTHER" id="PTHR41260:SF1">
    <property type="entry name" value="PROTEIN ECSC"/>
    <property type="match status" value="1"/>
</dbReference>